<reference evidence="2" key="1">
    <citation type="submission" date="2021-01" db="EMBL/GenBank/DDBJ databases">
        <authorList>
            <person name="Corre E."/>
            <person name="Pelletier E."/>
            <person name="Niang G."/>
            <person name="Scheremetjew M."/>
            <person name="Finn R."/>
            <person name="Kale V."/>
            <person name="Holt S."/>
            <person name="Cochrane G."/>
            <person name="Meng A."/>
            <person name="Brown T."/>
            <person name="Cohen L."/>
        </authorList>
    </citation>
    <scope>NUCLEOTIDE SEQUENCE</scope>
    <source>
        <strain evidence="2">CCMP2222</strain>
    </source>
</reference>
<name>A0A7S2DYE8_9DINO</name>
<keyword evidence="1" id="KW-1133">Transmembrane helix</keyword>
<dbReference type="GO" id="GO:0005254">
    <property type="term" value="F:chloride channel activity"/>
    <property type="evidence" value="ECO:0007669"/>
    <property type="project" value="InterPro"/>
</dbReference>
<evidence type="ECO:0000313" key="2">
    <source>
        <dbReference type="EMBL" id="CAD9467732.1"/>
    </source>
</evidence>
<accession>A0A7S2DYE8</accession>
<gene>
    <name evidence="2" type="ORF">AAND1436_LOCUS30054</name>
</gene>
<proteinExistence type="predicted"/>
<organism evidence="2">
    <name type="scientific">Alexandrium andersonii</name>
    <dbReference type="NCBI Taxonomy" id="327968"/>
    <lineage>
        <taxon>Eukaryota</taxon>
        <taxon>Sar</taxon>
        <taxon>Alveolata</taxon>
        <taxon>Dinophyceae</taxon>
        <taxon>Gonyaulacales</taxon>
        <taxon>Pyrocystaceae</taxon>
        <taxon>Alexandrium</taxon>
    </lineage>
</organism>
<feature type="transmembrane region" description="Helical" evidence="1">
    <location>
        <begin position="91"/>
        <end position="112"/>
    </location>
</feature>
<protein>
    <submittedName>
        <fullName evidence="2">Uncharacterized protein</fullName>
    </submittedName>
</protein>
<dbReference type="InterPro" id="IPR021134">
    <property type="entry name" value="Bestrophin-like"/>
</dbReference>
<dbReference type="AlphaFoldDB" id="A0A7S2DYE8"/>
<keyword evidence="1" id="KW-0472">Membrane</keyword>
<evidence type="ECO:0000256" key="1">
    <source>
        <dbReference type="SAM" id="Phobius"/>
    </source>
</evidence>
<feature type="transmembrane region" description="Helical" evidence="1">
    <location>
        <begin position="34"/>
        <end position="52"/>
    </location>
</feature>
<sequence>MPCVSDEQRRSLLLWTGVKLSKDGKSIFNYNPGIFQAGLNFLVALPFLPGFLNRAHVLQLLGLYCIMQVYMWLISTATADGAGKIDRQVHWCYDNIAGLARFVLGLFVSLVLSKTYYANRGVFGTVFGCSMGLAEMTVSWVRPPPRHAGNTAAKDSAKRAQELIVRWINAGFRLMWLEAVPGKVPDAIGEDMVKEGLLTTEEWTKVKALSSRCTHVYQWISNVLTDLYDKGYIASTQQLVQMCTQVDNMRGANVWGLPSLPIAYTQIITHMVKLYLLVLTCENGALASEQVAIGNANGYDWETVFVIVMCHADLALHNYLWQGMLDLHGGLYNPNSGTFLGHLPALNFMVFVRDVTEHLVSENDSLPYSLELAELEGEERLVKM</sequence>
<keyword evidence="1" id="KW-0812">Transmembrane</keyword>
<feature type="transmembrane region" description="Helical" evidence="1">
    <location>
        <begin position="58"/>
        <end position="79"/>
    </location>
</feature>
<dbReference type="EMBL" id="HBGQ01062208">
    <property type="protein sequence ID" value="CAD9467732.1"/>
    <property type="molecule type" value="Transcribed_RNA"/>
</dbReference>
<dbReference type="Pfam" id="PF01062">
    <property type="entry name" value="Bestrophin"/>
    <property type="match status" value="1"/>
</dbReference>